<feature type="chain" id="PRO_5028981249" evidence="2">
    <location>
        <begin position="19"/>
        <end position="241"/>
    </location>
</feature>
<feature type="region of interest" description="Disordered" evidence="1">
    <location>
        <begin position="214"/>
        <end position="241"/>
    </location>
</feature>
<feature type="signal peptide" evidence="2">
    <location>
        <begin position="1"/>
        <end position="18"/>
    </location>
</feature>
<feature type="region of interest" description="Disordered" evidence="1">
    <location>
        <begin position="117"/>
        <end position="136"/>
    </location>
</feature>
<feature type="compositionally biased region" description="Basic and acidic residues" evidence="1">
    <location>
        <begin position="174"/>
        <end position="183"/>
    </location>
</feature>
<evidence type="ECO:0000313" key="3">
    <source>
        <dbReference type="Proteomes" id="UP000492821"/>
    </source>
</evidence>
<keyword evidence="3" id="KW-1185">Reference proteome</keyword>
<name>A0A7E4VS94_PANRE</name>
<organism evidence="3 4">
    <name type="scientific">Panagrellus redivivus</name>
    <name type="common">Microworm</name>
    <dbReference type="NCBI Taxonomy" id="6233"/>
    <lineage>
        <taxon>Eukaryota</taxon>
        <taxon>Metazoa</taxon>
        <taxon>Ecdysozoa</taxon>
        <taxon>Nematoda</taxon>
        <taxon>Chromadorea</taxon>
        <taxon>Rhabditida</taxon>
        <taxon>Tylenchina</taxon>
        <taxon>Panagrolaimomorpha</taxon>
        <taxon>Panagrolaimoidea</taxon>
        <taxon>Panagrolaimidae</taxon>
        <taxon>Panagrellus</taxon>
    </lineage>
</organism>
<feature type="region of interest" description="Disordered" evidence="1">
    <location>
        <begin position="174"/>
        <end position="195"/>
    </location>
</feature>
<accession>A0A7E4VS94</accession>
<evidence type="ECO:0000313" key="4">
    <source>
        <dbReference type="WBParaSite" id="Pan_g23986.t1"/>
    </source>
</evidence>
<evidence type="ECO:0000256" key="2">
    <source>
        <dbReference type="SAM" id="SignalP"/>
    </source>
</evidence>
<proteinExistence type="predicted"/>
<dbReference type="WBParaSite" id="Pan_g23986.t1">
    <property type="protein sequence ID" value="Pan_g23986.t1"/>
    <property type="gene ID" value="Pan_g23986"/>
</dbReference>
<sequence>MFAVSGLLYALTFGMAVAQWYPGYQPPYAWRNYNGAVQPMPPVAYYSPANPPRYPPQLPVVVPKPEPLVNPVEVQLQKPELNNDEAVVEPNTVVVDETNKDGVQNHVESGLTDNSDIMVEEPSAPSNDVEEPLESVPEASAIETGNLPSQEGIVENDAPEAQQNPIAEQVEIKEPEGGHRTDINDEQVAEADESSATLPVVINDVSVIIEPTLVPQDTYETTEAPEFDSTTSETTESVDFD</sequence>
<evidence type="ECO:0000256" key="1">
    <source>
        <dbReference type="SAM" id="MobiDB-lite"/>
    </source>
</evidence>
<dbReference type="Proteomes" id="UP000492821">
    <property type="component" value="Unassembled WGS sequence"/>
</dbReference>
<feature type="compositionally biased region" description="Acidic residues" evidence="1">
    <location>
        <begin position="184"/>
        <end position="193"/>
    </location>
</feature>
<reference evidence="4" key="2">
    <citation type="submission" date="2020-10" db="UniProtKB">
        <authorList>
            <consortium name="WormBaseParasite"/>
        </authorList>
    </citation>
    <scope>IDENTIFICATION</scope>
</reference>
<dbReference type="AlphaFoldDB" id="A0A7E4VS94"/>
<reference evidence="3" key="1">
    <citation type="journal article" date="2013" name="Genetics">
        <title>The draft genome and transcriptome of Panagrellus redivivus are shaped by the harsh demands of a free-living lifestyle.</title>
        <authorList>
            <person name="Srinivasan J."/>
            <person name="Dillman A.R."/>
            <person name="Macchietto M.G."/>
            <person name="Heikkinen L."/>
            <person name="Lakso M."/>
            <person name="Fracchia K.M."/>
            <person name="Antoshechkin I."/>
            <person name="Mortazavi A."/>
            <person name="Wong G."/>
            <person name="Sternberg P.W."/>
        </authorList>
    </citation>
    <scope>NUCLEOTIDE SEQUENCE [LARGE SCALE GENOMIC DNA]</scope>
    <source>
        <strain evidence="3">MT8872</strain>
    </source>
</reference>
<keyword evidence="2" id="KW-0732">Signal</keyword>
<protein>
    <submittedName>
        <fullName evidence="4">DUF4794 domain-containing protein</fullName>
    </submittedName>
</protein>